<dbReference type="AlphaFoldDB" id="A0A9X2XVW8"/>
<evidence type="ECO:0000259" key="3">
    <source>
        <dbReference type="PROSITE" id="PS50110"/>
    </source>
</evidence>
<dbReference type="GO" id="GO:0000155">
    <property type="term" value="F:phosphorelay sensor kinase activity"/>
    <property type="evidence" value="ECO:0007669"/>
    <property type="project" value="TreeGrafter"/>
</dbReference>
<dbReference type="Gene3D" id="3.40.50.2300">
    <property type="match status" value="1"/>
</dbReference>
<comment type="caution">
    <text evidence="4">The sequence shown here is derived from an EMBL/GenBank/DDBJ whole genome shotgun (WGS) entry which is preliminary data.</text>
</comment>
<proteinExistence type="predicted"/>
<comment type="caution">
    <text evidence="2">Lacks conserved residue(s) required for the propagation of feature annotation.</text>
</comment>
<sequence length="92" mass="10431">MQSKIFASVWKMMMPVMDGIELCKAVKTNINYSHIPLVLLTAKGNREAEIEGVEAGADAYILKPFKWKHLAAVVKNLLDSRERLIPSYPWKS</sequence>
<reference evidence="4" key="2">
    <citation type="submission" date="2023-04" db="EMBL/GenBank/DDBJ databases">
        <title>Paracnuella aquatica gen. nov., sp. nov., a member of the family Chitinophagaceae isolated from a hot spring.</title>
        <authorList>
            <person name="Wang C."/>
        </authorList>
    </citation>
    <scope>NUCLEOTIDE SEQUENCE</scope>
    <source>
        <strain evidence="4">LB-8</strain>
    </source>
</reference>
<accession>A0A9X2XVW8</accession>
<dbReference type="PANTHER" id="PTHR43547:SF2">
    <property type="entry name" value="HYBRID SIGNAL TRANSDUCTION HISTIDINE KINASE C"/>
    <property type="match status" value="1"/>
</dbReference>
<protein>
    <submittedName>
        <fullName evidence="4">Response regulator</fullName>
    </submittedName>
</protein>
<dbReference type="InterPro" id="IPR011006">
    <property type="entry name" value="CheY-like_superfamily"/>
</dbReference>
<dbReference type="EMBL" id="JAOTIF010000008">
    <property type="protein sequence ID" value="MCU7549865.1"/>
    <property type="molecule type" value="Genomic_DNA"/>
</dbReference>
<dbReference type="Pfam" id="PF00072">
    <property type="entry name" value="Response_reg"/>
    <property type="match status" value="1"/>
</dbReference>
<evidence type="ECO:0000313" key="5">
    <source>
        <dbReference type="Proteomes" id="UP001155483"/>
    </source>
</evidence>
<evidence type="ECO:0000256" key="2">
    <source>
        <dbReference type="PROSITE-ProRule" id="PRU00169"/>
    </source>
</evidence>
<name>A0A9X2XVW8_9BACT</name>
<organism evidence="4 5">
    <name type="scientific">Paraflavisolibacter caeni</name>
    <dbReference type="NCBI Taxonomy" id="2982496"/>
    <lineage>
        <taxon>Bacteria</taxon>
        <taxon>Pseudomonadati</taxon>
        <taxon>Bacteroidota</taxon>
        <taxon>Chitinophagia</taxon>
        <taxon>Chitinophagales</taxon>
        <taxon>Chitinophagaceae</taxon>
        <taxon>Paraflavisolibacter</taxon>
    </lineage>
</organism>
<dbReference type="RefSeq" id="WP_279297306.1">
    <property type="nucleotide sequence ID" value="NZ_JAOTIF010000008.1"/>
</dbReference>
<keyword evidence="1" id="KW-0597">Phosphoprotein</keyword>
<dbReference type="PROSITE" id="PS50110">
    <property type="entry name" value="RESPONSE_REGULATORY"/>
    <property type="match status" value="1"/>
</dbReference>
<dbReference type="Proteomes" id="UP001155483">
    <property type="component" value="Unassembled WGS sequence"/>
</dbReference>
<keyword evidence="5" id="KW-1185">Reference proteome</keyword>
<evidence type="ECO:0000313" key="4">
    <source>
        <dbReference type="EMBL" id="MCU7549865.1"/>
    </source>
</evidence>
<feature type="domain" description="Response regulatory" evidence="3">
    <location>
        <begin position="1"/>
        <end position="78"/>
    </location>
</feature>
<gene>
    <name evidence="4" type="ORF">OCK74_12105</name>
</gene>
<reference evidence="4" key="1">
    <citation type="submission" date="2022-09" db="EMBL/GenBank/DDBJ databases">
        <authorList>
            <person name="Yuan C."/>
            <person name="Ke Z."/>
        </authorList>
    </citation>
    <scope>NUCLEOTIDE SEQUENCE</scope>
    <source>
        <strain evidence="4">LB-8</strain>
    </source>
</reference>
<evidence type="ECO:0000256" key="1">
    <source>
        <dbReference type="ARBA" id="ARBA00022553"/>
    </source>
</evidence>
<dbReference type="PANTHER" id="PTHR43547">
    <property type="entry name" value="TWO-COMPONENT HISTIDINE KINASE"/>
    <property type="match status" value="1"/>
</dbReference>
<dbReference type="SUPFAM" id="SSF52172">
    <property type="entry name" value="CheY-like"/>
    <property type="match status" value="1"/>
</dbReference>
<dbReference type="InterPro" id="IPR001789">
    <property type="entry name" value="Sig_transdc_resp-reg_receiver"/>
</dbReference>